<dbReference type="EMBL" id="JAQQKW010000004">
    <property type="protein sequence ID" value="MDC7694294.1"/>
    <property type="molecule type" value="Genomic_DNA"/>
</dbReference>
<proteinExistence type="predicted"/>
<comment type="caution">
    <text evidence="1">The sequence shown here is derived from an EMBL/GenBank/DDBJ whole genome shotgun (WGS) entry which is preliminary data.</text>
</comment>
<organism evidence="1 2">
    <name type="scientific">Asticcacaulis currens</name>
    <dbReference type="NCBI Taxonomy" id="2984210"/>
    <lineage>
        <taxon>Bacteria</taxon>
        <taxon>Pseudomonadati</taxon>
        <taxon>Pseudomonadota</taxon>
        <taxon>Alphaproteobacteria</taxon>
        <taxon>Caulobacterales</taxon>
        <taxon>Caulobacteraceae</taxon>
        <taxon>Asticcacaulis</taxon>
    </lineage>
</organism>
<keyword evidence="2" id="KW-1185">Reference proteome</keyword>
<dbReference type="Proteomes" id="UP001216595">
    <property type="component" value="Unassembled WGS sequence"/>
</dbReference>
<name>A0ABT5IDN1_9CAUL</name>
<dbReference type="RefSeq" id="WP_272741010.1">
    <property type="nucleotide sequence ID" value="NZ_JAQQKW010000004.1"/>
</dbReference>
<evidence type="ECO:0000313" key="1">
    <source>
        <dbReference type="EMBL" id="MDC7694294.1"/>
    </source>
</evidence>
<evidence type="ECO:0000313" key="2">
    <source>
        <dbReference type="Proteomes" id="UP001216595"/>
    </source>
</evidence>
<protein>
    <recommendedName>
        <fullName evidence="3">DUF3060 domain-containing protein</fullName>
    </recommendedName>
</protein>
<gene>
    <name evidence="1" type="ORF">PQU94_08375</name>
</gene>
<sequence>MKVAGFAGGLSLGLLLGLVVPVWAQGEASRVAALEARLSALERRLPDPSERNLELSASDQLRLTVGQSSMTMKKDGSIDLRGVDIHVLAKTVEVKETGSVAVRGSKIGGN</sequence>
<accession>A0ABT5IDN1</accession>
<evidence type="ECO:0008006" key="3">
    <source>
        <dbReference type="Google" id="ProtNLM"/>
    </source>
</evidence>
<reference evidence="1 2" key="1">
    <citation type="submission" date="2023-01" db="EMBL/GenBank/DDBJ databases">
        <title>Novel species of the genus Asticcacaulis isolated from rivers.</title>
        <authorList>
            <person name="Lu H."/>
        </authorList>
    </citation>
    <scope>NUCLEOTIDE SEQUENCE [LARGE SCALE GENOMIC DNA]</scope>
    <source>
        <strain evidence="1 2">DXS10W</strain>
    </source>
</reference>